<dbReference type="InterPro" id="IPR002939">
    <property type="entry name" value="DnaJ_C"/>
</dbReference>
<dbReference type="InterPro" id="IPR018253">
    <property type="entry name" value="DnaJ_domain_CS"/>
</dbReference>
<evidence type="ECO:0000256" key="1">
    <source>
        <dbReference type="ARBA" id="ARBA00023186"/>
    </source>
</evidence>
<dbReference type="InterPro" id="IPR036869">
    <property type="entry name" value="J_dom_sf"/>
</dbReference>
<reference evidence="4" key="1">
    <citation type="journal article" date="2014" name="Int. J. Syst. Evol. Microbiol.">
        <title>Complete genome sequence of Corynebacterium casei LMG S-19264T (=DSM 44701T), isolated from a smear-ripened cheese.</title>
        <authorList>
            <consortium name="US DOE Joint Genome Institute (JGI-PGF)"/>
            <person name="Walter F."/>
            <person name="Albersmeier A."/>
            <person name="Kalinowski J."/>
            <person name="Ruckert C."/>
        </authorList>
    </citation>
    <scope>NUCLEOTIDE SEQUENCE</scope>
    <source>
        <strain evidence="4">CGMCC 1.15254</strain>
    </source>
</reference>
<keyword evidence="5" id="KW-1185">Reference proteome</keyword>
<dbReference type="EMBL" id="BMHV01000007">
    <property type="protein sequence ID" value="GGF60479.1"/>
    <property type="molecule type" value="Genomic_DNA"/>
</dbReference>
<dbReference type="SUPFAM" id="SSF46565">
    <property type="entry name" value="Chaperone J-domain"/>
    <property type="match status" value="1"/>
</dbReference>
<protein>
    <submittedName>
        <fullName evidence="4">Molecular chaperone DnaJ</fullName>
    </submittedName>
</protein>
<dbReference type="GO" id="GO:0051082">
    <property type="term" value="F:unfolded protein binding"/>
    <property type="evidence" value="ECO:0007669"/>
    <property type="project" value="InterPro"/>
</dbReference>
<feature type="region of interest" description="Disordered" evidence="2">
    <location>
        <begin position="66"/>
        <end position="94"/>
    </location>
</feature>
<dbReference type="PRINTS" id="PR00625">
    <property type="entry name" value="JDOMAIN"/>
</dbReference>
<dbReference type="GO" id="GO:0042026">
    <property type="term" value="P:protein refolding"/>
    <property type="evidence" value="ECO:0007669"/>
    <property type="project" value="TreeGrafter"/>
</dbReference>
<dbReference type="PROSITE" id="PS00636">
    <property type="entry name" value="DNAJ_1"/>
    <property type="match status" value="1"/>
</dbReference>
<organism evidence="4 5">
    <name type="scientific">Terasakiella brassicae</name>
    <dbReference type="NCBI Taxonomy" id="1634917"/>
    <lineage>
        <taxon>Bacteria</taxon>
        <taxon>Pseudomonadati</taxon>
        <taxon>Pseudomonadota</taxon>
        <taxon>Alphaproteobacteria</taxon>
        <taxon>Rhodospirillales</taxon>
        <taxon>Terasakiellaceae</taxon>
        <taxon>Terasakiella</taxon>
    </lineage>
</organism>
<dbReference type="Pfam" id="PF00226">
    <property type="entry name" value="DnaJ"/>
    <property type="match status" value="1"/>
</dbReference>
<feature type="domain" description="J" evidence="3">
    <location>
        <begin position="3"/>
        <end position="68"/>
    </location>
</feature>
<dbReference type="InterPro" id="IPR008971">
    <property type="entry name" value="HSP40/DnaJ_pept-bd"/>
</dbReference>
<comment type="caution">
    <text evidence="4">The sequence shown here is derived from an EMBL/GenBank/DDBJ whole genome shotgun (WGS) entry which is preliminary data.</text>
</comment>
<feature type="compositionally biased region" description="Gly residues" evidence="2">
    <location>
        <begin position="80"/>
        <end position="94"/>
    </location>
</feature>
<dbReference type="SMART" id="SM00271">
    <property type="entry name" value="DnaJ"/>
    <property type="match status" value="1"/>
</dbReference>
<dbReference type="Gene3D" id="2.60.260.20">
    <property type="entry name" value="Urease metallochaperone UreE, N-terminal domain"/>
    <property type="match status" value="2"/>
</dbReference>
<name>A0A917FAH8_9PROT</name>
<dbReference type="InterPro" id="IPR001623">
    <property type="entry name" value="DnaJ_domain"/>
</dbReference>
<accession>A0A917FAH8</accession>
<evidence type="ECO:0000313" key="4">
    <source>
        <dbReference type="EMBL" id="GGF60479.1"/>
    </source>
</evidence>
<evidence type="ECO:0000313" key="5">
    <source>
        <dbReference type="Proteomes" id="UP000632498"/>
    </source>
</evidence>
<dbReference type="CDD" id="cd10747">
    <property type="entry name" value="DnaJ_C"/>
    <property type="match status" value="1"/>
</dbReference>
<dbReference type="GO" id="GO:0005737">
    <property type="term" value="C:cytoplasm"/>
    <property type="evidence" value="ECO:0007669"/>
    <property type="project" value="TreeGrafter"/>
</dbReference>
<proteinExistence type="predicted"/>
<dbReference type="Gene3D" id="1.10.287.110">
    <property type="entry name" value="DnaJ domain"/>
    <property type="match status" value="1"/>
</dbReference>
<dbReference type="AlphaFoldDB" id="A0A917FAH8"/>
<dbReference type="SUPFAM" id="SSF49493">
    <property type="entry name" value="HSP40/DnaJ peptide-binding domain"/>
    <property type="match status" value="2"/>
</dbReference>
<dbReference type="Proteomes" id="UP000632498">
    <property type="component" value="Unassembled WGS sequence"/>
</dbReference>
<dbReference type="PROSITE" id="PS50076">
    <property type="entry name" value="DNAJ_2"/>
    <property type="match status" value="1"/>
</dbReference>
<dbReference type="RefSeq" id="WP_188662948.1">
    <property type="nucleotide sequence ID" value="NZ_BMHV01000007.1"/>
</dbReference>
<evidence type="ECO:0000259" key="3">
    <source>
        <dbReference type="PROSITE" id="PS50076"/>
    </source>
</evidence>
<sequence length="321" mass="35269">MKDPYRVLGIPKDSTKIDIKAAYRKLARQNHPDLHQGDTKAEERFKEIQAAYQLLSDDDKRNQYDRGQIDAEGNPTFRSGGFGGQRRGGNTGGFGAGGFHDIFKDFANQARRQKAQEDPFADLGRGFGGGFDFSGSFGDETHPQRKGATVNCWLELDFAEAARGCKKTVRLPTGKELSVNVPAGFEDGQSLRLKGQGMPGLNGAPSGDAMVEIHIKPDPMFSRKGNDIHLDLPITVPEAVMGAKIEAPTIDGPVHVKVPEHANSGTTLRLRGKGIKAKDGTRGDQYVKLRVMLPEKSDKEFIEFVKSWSERKPYSVRAKKS</sequence>
<dbReference type="Pfam" id="PF01556">
    <property type="entry name" value="DnaJ_C"/>
    <property type="match status" value="1"/>
</dbReference>
<evidence type="ECO:0000256" key="2">
    <source>
        <dbReference type="SAM" id="MobiDB-lite"/>
    </source>
</evidence>
<keyword evidence="1" id="KW-0143">Chaperone</keyword>
<dbReference type="PANTHER" id="PTHR43096">
    <property type="entry name" value="DNAJ HOMOLOG 1, MITOCHONDRIAL-RELATED"/>
    <property type="match status" value="1"/>
</dbReference>
<dbReference type="PANTHER" id="PTHR43096:SF48">
    <property type="entry name" value="CHAPERONE PROTEIN DNAJ"/>
    <property type="match status" value="1"/>
</dbReference>
<dbReference type="FunFam" id="2.60.260.20:FF:000013">
    <property type="entry name" value="DnaJ subfamily B member 11"/>
    <property type="match status" value="1"/>
</dbReference>
<gene>
    <name evidence="4" type="ORF">GCM10011332_12780</name>
</gene>
<dbReference type="CDD" id="cd06257">
    <property type="entry name" value="DnaJ"/>
    <property type="match status" value="1"/>
</dbReference>
<reference evidence="4" key="2">
    <citation type="submission" date="2020-09" db="EMBL/GenBank/DDBJ databases">
        <authorList>
            <person name="Sun Q."/>
            <person name="Zhou Y."/>
        </authorList>
    </citation>
    <scope>NUCLEOTIDE SEQUENCE</scope>
    <source>
        <strain evidence="4">CGMCC 1.15254</strain>
    </source>
</reference>